<evidence type="ECO:0000313" key="7">
    <source>
        <dbReference type="EMBL" id="SIR94449.1"/>
    </source>
</evidence>
<feature type="transmembrane region" description="Helical" evidence="6">
    <location>
        <begin position="185"/>
        <end position="207"/>
    </location>
</feature>
<feature type="transmembrane region" description="Helical" evidence="6">
    <location>
        <begin position="150"/>
        <end position="173"/>
    </location>
</feature>
<dbReference type="GO" id="GO:0005886">
    <property type="term" value="C:plasma membrane"/>
    <property type="evidence" value="ECO:0007669"/>
    <property type="project" value="UniProtKB-SubCell"/>
</dbReference>
<evidence type="ECO:0000313" key="8">
    <source>
        <dbReference type="Proteomes" id="UP000187495"/>
    </source>
</evidence>
<organism evidence="7 8">
    <name type="scientific">Moraxella cuniculi DSM 21768</name>
    <dbReference type="NCBI Taxonomy" id="1122245"/>
    <lineage>
        <taxon>Bacteria</taxon>
        <taxon>Pseudomonadati</taxon>
        <taxon>Pseudomonadota</taxon>
        <taxon>Gammaproteobacteria</taxon>
        <taxon>Moraxellales</taxon>
        <taxon>Moraxellaceae</taxon>
        <taxon>Moraxella</taxon>
    </lineage>
</organism>
<keyword evidence="2" id="KW-1003">Cell membrane</keyword>
<dbReference type="Pfam" id="PF01810">
    <property type="entry name" value="LysE"/>
    <property type="match status" value="1"/>
</dbReference>
<name>A0A1N7F2A9_9GAMM</name>
<evidence type="ECO:0000256" key="1">
    <source>
        <dbReference type="ARBA" id="ARBA00004651"/>
    </source>
</evidence>
<feature type="transmembrane region" description="Helical" evidence="6">
    <location>
        <begin position="41"/>
        <end position="66"/>
    </location>
</feature>
<feature type="transmembrane region" description="Helical" evidence="6">
    <location>
        <begin position="6"/>
        <end position="29"/>
    </location>
</feature>
<dbReference type="AlphaFoldDB" id="A0A1N7F2A9"/>
<keyword evidence="4 6" id="KW-1133">Transmembrane helix</keyword>
<evidence type="ECO:0000256" key="5">
    <source>
        <dbReference type="ARBA" id="ARBA00023136"/>
    </source>
</evidence>
<dbReference type="Proteomes" id="UP000187495">
    <property type="component" value="Unassembled WGS sequence"/>
</dbReference>
<dbReference type="RefSeq" id="WP_076555391.1">
    <property type="nucleotide sequence ID" value="NZ_FTNU01000009.1"/>
</dbReference>
<keyword evidence="8" id="KW-1185">Reference proteome</keyword>
<protein>
    <submittedName>
        <fullName evidence="7">Threonine/homoserine/homoserine lactone efflux protein</fullName>
    </submittedName>
</protein>
<keyword evidence="5 6" id="KW-0472">Membrane</keyword>
<dbReference type="PANTHER" id="PTHR30086:SF20">
    <property type="entry name" value="ARGININE EXPORTER PROTEIN ARGO-RELATED"/>
    <property type="match status" value="1"/>
</dbReference>
<reference evidence="8" key="1">
    <citation type="submission" date="2017-01" db="EMBL/GenBank/DDBJ databases">
        <authorList>
            <person name="Varghese N."/>
            <person name="Submissions S."/>
        </authorList>
    </citation>
    <scope>NUCLEOTIDE SEQUENCE [LARGE SCALE GENOMIC DNA]</scope>
    <source>
        <strain evidence="8">DSM 21768</strain>
    </source>
</reference>
<evidence type="ECO:0000256" key="4">
    <source>
        <dbReference type="ARBA" id="ARBA00022989"/>
    </source>
</evidence>
<dbReference type="EMBL" id="FTNU01000009">
    <property type="protein sequence ID" value="SIR94449.1"/>
    <property type="molecule type" value="Genomic_DNA"/>
</dbReference>
<dbReference type="PANTHER" id="PTHR30086">
    <property type="entry name" value="ARGININE EXPORTER PROTEIN ARGO"/>
    <property type="match status" value="1"/>
</dbReference>
<keyword evidence="3 6" id="KW-0812">Transmembrane</keyword>
<dbReference type="GO" id="GO:0015171">
    <property type="term" value="F:amino acid transmembrane transporter activity"/>
    <property type="evidence" value="ECO:0007669"/>
    <property type="project" value="TreeGrafter"/>
</dbReference>
<evidence type="ECO:0000256" key="3">
    <source>
        <dbReference type="ARBA" id="ARBA00022692"/>
    </source>
</evidence>
<evidence type="ECO:0000256" key="6">
    <source>
        <dbReference type="SAM" id="Phobius"/>
    </source>
</evidence>
<accession>A0A1N7F2A9</accession>
<dbReference type="STRING" id="34061.B0189_07715"/>
<gene>
    <name evidence="7" type="ORF">SAMN02745664_10938</name>
</gene>
<feature type="transmembrane region" description="Helical" evidence="6">
    <location>
        <begin position="72"/>
        <end position="92"/>
    </location>
</feature>
<evidence type="ECO:0000256" key="2">
    <source>
        <dbReference type="ARBA" id="ARBA00022475"/>
    </source>
</evidence>
<comment type="subcellular location">
    <subcellularLocation>
        <location evidence="1">Cell membrane</location>
        <topology evidence="1">Multi-pass membrane protein</topology>
    </subcellularLocation>
</comment>
<dbReference type="InterPro" id="IPR001123">
    <property type="entry name" value="LeuE-type"/>
</dbReference>
<sequence>MFDYQLWFGFALSVVVFLSTPGPVTVMVANHGASDGLMASLCTVIGTNLASLVLIGVSLLVLFGVVGIDERWLSALTLVGSLYIIYFAFSILTELKQVSQLSLYKHQADRQGLITHIKQGFLVGIANPKDVLFFIGFFPLFFGVAESKAVAATALTITWVVLDYAILLVYAYLFSKICKPKFIKLTMLISALLLLGLGAVGVIKSVMDFW</sequence>
<proteinExistence type="predicted"/>